<feature type="region of interest" description="Disordered" evidence="1">
    <location>
        <begin position="251"/>
        <end position="278"/>
    </location>
</feature>
<protein>
    <recommendedName>
        <fullName evidence="2">Outer membrane channel protein CpnT-like N-terminal domain-containing protein</fullName>
    </recommendedName>
</protein>
<dbReference type="EMBL" id="CP108482">
    <property type="protein sequence ID" value="WUS60386.1"/>
    <property type="molecule type" value="Genomic_DNA"/>
</dbReference>
<organism evidence="3 4">
    <name type="scientific">Kitasatospora herbaricolor</name>
    <dbReference type="NCBI Taxonomy" id="68217"/>
    <lineage>
        <taxon>Bacteria</taxon>
        <taxon>Bacillati</taxon>
        <taxon>Actinomycetota</taxon>
        <taxon>Actinomycetes</taxon>
        <taxon>Kitasatosporales</taxon>
        <taxon>Streptomycetaceae</taxon>
        <taxon>Kitasatospora</taxon>
    </lineage>
</organism>
<evidence type="ECO:0000313" key="4">
    <source>
        <dbReference type="Proteomes" id="UP001432014"/>
    </source>
</evidence>
<sequence>MGVVLPGYLDQALDLIGISWPNVDEDDYREMATAMREFAASLDDGTADLHNAIQEMLGANEGPAVDALSGHWDKIKDKHLTGLADVGRAAGTGLDAVAVLIEAAKLAAIVQLGILAAEITAAIAAAPVTLGISTLGGVAGQQACRLAVKRIFKEVERAVVDEIVNTVTAPLQDALGAMVGDLVVQLGSNALGLQDGVDLGKTADAGKGALKLASAGDAGSSGSGGGAGGSGQIRIDLASYTKLEGSLAKAGEHLGGHSTEKLSKAKRHQGRTRGRDPIANAVNGAMDQAMEGIGTGLKKAGKHLGDSMKRGVNQMKRGHEEHDESVAKRLKSIAATRDEHRGNLGPTPVYRMKDNGVVEKLTASGPQPLNAHDRNLLGASVNLNGKDATPRRPKNPDNPYSWDHDETPQKARSRKQSEEVPFDHDELSRATQLARHEDQSYGNHRINAKTGEQEFTSNNYASIHATNDRGSFILVGRSFQPIHSEKVLGIPFLERGTGDHVNRMYTERAPCSESSDCAAWVEKWLPGATVQHSVEYGPGEDSMARGNKAMENHLNGIMPEDYQRPAPRKPRLPKK</sequence>
<name>A0ABZ1WHH9_9ACTN</name>
<feature type="compositionally biased region" description="Basic residues" evidence="1">
    <location>
        <begin position="566"/>
        <end position="575"/>
    </location>
</feature>
<dbReference type="RefSeq" id="WP_329493517.1">
    <property type="nucleotide sequence ID" value="NZ_CP108460.1"/>
</dbReference>
<feature type="region of interest" description="Disordered" evidence="1">
    <location>
        <begin position="536"/>
        <end position="575"/>
    </location>
</feature>
<feature type="region of interest" description="Disordered" evidence="1">
    <location>
        <begin position="381"/>
        <end position="427"/>
    </location>
</feature>
<proteinExistence type="predicted"/>
<evidence type="ECO:0000313" key="3">
    <source>
        <dbReference type="EMBL" id="WUS60386.1"/>
    </source>
</evidence>
<gene>
    <name evidence="3" type="ORF">OG469_35805</name>
</gene>
<feature type="compositionally biased region" description="Basic and acidic residues" evidence="1">
    <location>
        <begin position="402"/>
        <end position="427"/>
    </location>
</feature>
<keyword evidence="4" id="KW-1185">Reference proteome</keyword>
<dbReference type="InterPro" id="IPR057746">
    <property type="entry name" value="CpnT-like_N"/>
</dbReference>
<dbReference type="Pfam" id="PF14440">
    <property type="entry name" value="XOO_2897-deam"/>
    <property type="match status" value="1"/>
</dbReference>
<reference evidence="3 4" key="1">
    <citation type="submission" date="2022-10" db="EMBL/GenBank/DDBJ databases">
        <title>The complete genomes of actinobacterial strains from the NBC collection.</title>
        <authorList>
            <person name="Joergensen T.S."/>
            <person name="Alvarez Arevalo M."/>
            <person name="Sterndorff E.B."/>
            <person name="Faurdal D."/>
            <person name="Vuksanovic O."/>
            <person name="Mourched A.-S."/>
            <person name="Charusanti P."/>
            <person name="Shaw S."/>
            <person name="Blin K."/>
            <person name="Weber T."/>
        </authorList>
    </citation>
    <scope>NUCLEOTIDE SEQUENCE [LARGE SCALE GENOMIC DNA]</scope>
    <source>
        <strain evidence="3 4">NBC_01247</strain>
    </source>
</reference>
<feature type="domain" description="Outer membrane channel protein CpnT-like N-terminal" evidence="2">
    <location>
        <begin position="19"/>
        <end position="135"/>
    </location>
</feature>
<feature type="compositionally biased region" description="Basic and acidic residues" evidence="1">
    <location>
        <begin position="251"/>
        <end position="263"/>
    </location>
</feature>
<evidence type="ECO:0000259" key="2">
    <source>
        <dbReference type="Pfam" id="PF25547"/>
    </source>
</evidence>
<evidence type="ECO:0000256" key="1">
    <source>
        <dbReference type="SAM" id="MobiDB-lite"/>
    </source>
</evidence>
<accession>A0ABZ1WHH9</accession>
<dbReference type="InterPro" id="IPR032722">
    <property type="entry name" value="Deaminase_XOO_2897"/>
</dbReference>
<dbReference type="Proteomes" id="UP001432014">
    <property type="component" value="Chromosome"/>
</dbReference>
<dbReference type="Pfam" id="PF25547">
    <property type="entry name" value="WXG100_2"/>
    <property type="match status" value="1"/>
</dbReference>